<dbReference type="OrthoDB" id="9934234at2"/>
<dbReference type="Proteomes" id="UP000095463">
    <property type="component" value="Unassembled WGS sequence"/>
</dbReference>
<feature type="transmembrane region" description="Helical" evidence="1">
    <location>
        <begin position="12"/>
        <end position="31"/>
    </location>
</feature>
<evidence type="ECO:0000256" key="1">
    <source>
        <dbReference type="SAM" id="Phobius"/>
    </source>
</evidence>
<keyword evidence="1" id="KW-0472">Membrane</keyword>
<dbReference type="RefSeq" id="WP_069909727.1">
    <property type="nucleotide sequence ID" value="NZ_LAJE02000172.1"/>
</dbReference>
<protein>
    <submittedName>
        <fullName evidence="2">Uncharacterized protein</fullName>
    </submittedName>
</protein>
<comment type="caution">
    <text evidence="2">The sequence shown here is derived from an EMBL/GenBank/DDBJ whole genome shotgun (WGS) entry which is preliminary data.</text>
</comment>
<sequence>MTDTAVHPKTPWLRYTIFVLTGLQIALFIIIEADFLLRAPQMELITRSMSQGFSLMLIVPFALMVVPALVLAILHRWLVLALILALLPLLAVSGLLALIHFR</sequence>
<evidence type="ECO:0000313" key="3">
    <source>
        <dbReference type="Proteomes" id="UP000095463"/>
    </source>
</evidence>
<organism evidence="2 3">
    <name type="scientific">Devosia insulae DS-56</name>
    <dbReference type="NCBI Taxonomy" id="1116389"/>
    <lineage>
        <taxon>Bacteria</taxon>
        <taxon>Pseudomonadati</taxon>
        <taxon>Pseudomonadota</taxon>
        <taxon>Alphaproteobacteria</taxon>
        <taxon>Hyphomicrobiales</taxon>
        <taxon>Devosiaceae</taxon>
        <taxon>Devosia</taxon>
    </lineage>
</organism>
<accession>A0A1E5XR53</accession>
<keyword evidence="3" id="KW-1185">Reference proteome</keyword>
<dbReference type="EMBL" id="LAJE02000172">
    <property type="protein sequence ID" value="OEO31069.1"/>
    <property type="molecule type" value="Genomic_DNA"/>
</dbReference>
<gene>
    <name evidence="2" type="ORF">VW23_018050</name>
</gene>
<dbReference type="AlphaFoldDB" id="A0A1E5XR53"/>
<evidence type="ECO:0000313" key="2">
    <source>
        <dbReference type="EMBL" id="OEO31069.1"/>
    </source>
</evidence>
<reference evidence="2 3" key="1">
    <citation type="journal article" date="2015" name="Genome Announc.">
        <title>Genome Assemblies of Three Soil-Associated Devosia species: D. insulae, D. limi, and D. soli.</title>
        <authorList>
            <person name="Hassan Y.I."/>
            <person name="Lepp D."/>
            <person name="Zhou T."/>
        </authorList>
    </citation>
    <scope>NUCLEOTIDE SEQUENCE [LARGE SCALE GENOMIC DNA]</scope>
    <source>
        <strain evidence="2 3">DS-56</strain>
    </source>
</reference>
<feature type="transmembrane region" description="Helical" evidence="1">
    <location>
        <begin position="52"/>
        <end position="74"/>
    </location>
</feature>
<feature type="transmembrane region" description="Helical" evidence="1">
    <location>
        <begin position="80"/>
        <end position="101"/>
    </location>
</feature>
<name>A0A1E5XR53_9HYPH</name>
<keyword evidence="1" id="KW-0812">Transmembrane</keyword>
<proteinExistence type="predicted"/>
<keyword evidence="1" id="KW-1133">Transmembrane helix</keyword>